<protein>
    <submittedName>
        <fullName evidence="3">Uncharacterized protein</fullName>
    </submittedName>
</protein>
<dbReference type="OrthoDB" id="10613971at2759"/>
<feature type="transmembrane region" description="Helical" evidence="2">
    <location>
        <begin position="66"/>
        <end position="89"/>
    </location>
</feature>
<keyword evidence="2" id="KW-0812">Transmembrane</keyword>
<feature type="transmembrane region" description="Helical" evidence="2">
    <location>
        <begin position="136"/>
        <end position="156"/>
    </location>
</feature>
<dbReference type="OMA" id="ECFEMES"/>
<comment type="caution">
    <text evidence="3">The sequence shown here is derived from an EMBL/GenBank/DDBJ whole genome shotgun (WGS) entry which is preliminary data.</text>
</comment>
<feature type="region of interest" description="Disordered" evidence="1">
    <location>
        <begin position="1"/>
        <end position="37"/>
    </location>
</feature>
<name>A0A226DME1_FOLCA</name>
<feature type="compositionally biased region" description="Acidic residues" evidence="1">
    <location>
        <begin position="317"/>
        <end position="332"/>
    </location>
</feature>
<evidence type="ECO:0000256" key="1">
    <source>
        <dbReference type="SAM" id="MobiDB-lite"/>
    </source>
</evidence>
<feature type="transmembrane region" description="Helical" evidence="2">
    <location>
        <begin position="176"/>
        <end position="196"/>
    </location>
</feature>
<keyword evidence="2" id="KW-1133">Transmembrane helix</keyword>
<evidence type="ECO:0000313" key="4">
    <source>
        <dbReference type="Proteomes" id="UP000198287"/>
    </source>
</evidence>
<evidence type="ECO:0000313" key="3">
    <source>
        <dbReference type="EMBL" id="OXA46349.1"/>
    </source>
</evidence>
<sequence length="378" mass="41964">MKEYIEMDSTPSTSKKSRGSSPLSKKGGGGESSFVKSKDPELFGEKKVIRRNFELRAITSRSISHGWVYLPVIFYFSVLVGGIMTSIGVGNVFAAFDYYCIFNANFTLIINTGHNGRWSLEDFKLNSWGNKNDCLFAEYGSVALALFSGVWIVMVLQCGRGGASRRGFRLPDAWRIVPPTCLGNTVLFIVSCFILSNVSTGWESFCENSLLSIDGKYEKLGDTNLSCNDVLSFTYKPKDVKLRTYIEHTDLLKEFRTALVGANVQFIGCLLGFLIIILRCCTGPDFDLYERRDVVYVPANTNEDEESGRQNALMIPEENDDDDDDDDEDDDSPPSTATTTTVICHPHAQTRPTPPTIPMDEESDENSSLKSTSGLIVN</sequence>
<keyword evidence="2" id="KW-0472">Membrane</keyword>
<dbReference type="Proteomes" id="UP000198287">
    <property type="component" value="Unassembled WGS sequence"/>
</dbReference>
<organism evidence="3 4">
    <name type="scientific">Folsomia candida</name>
    <name type="common">Springtail</name>
    <dbReference type="NCBI Taxonomy" id="158441"/>
    <lineage>
        <taxon>Eukaryota</taxon>
        <taxon>Metazoa</taxon>
        <taxon>Ecdysozoa</taxon>
        <taxon>Arthropoda</taxon>
        <taxon>Hexapoda</taxon>
        <taxon>Collembola</taxon>
        <taxon>Entomobryomorpha</taxon>
        <taxon>Isotomoidea</taxon>
        <taxon>Isotomidae</taxon>
        <taxon>Proisotominae</taxon>
        <taxon>Folsomia</taxon>
    </lineage>
</organism>
<feature type="compositionally biased region" description="Polar residues" evidence="1">
    <location>
        <begin position="333"/>
        <end position="342"/>
    </location>
</feature>
<feature type="compositionally biased region" description="Polar residues" evidence="1">
    <location>
        <begin position="366"/>
        <end position="378"/>
    </location>
</feature>
<accession>A0A226DME1</accession>
<dbReference type="EMBL" id="LNIX01000015">
    <property type="protein sequence ID" value="OXA46349.1"/>
    <property type="molecule type" value="Genomic_DNA"/>
</dbReference>
<feature type="transmembrane region" description="Helical" evidence="2">
    <location>
        <begin position="258"/>
        <end position="282"/>
    </location>
</feature>
<feature type="region of interest" description="Disordered" evidence="1">
    <location>
        <begin position="300"/>
        <end position="378"/>
    </location>
</feature>
<reference evidence="3 4" key="1">
    <citation type="submission" date="2015-12" db="EMBL/GenBank/DDBJ databases">
        <title>The genome of Folsomia candida.</title>
        <authorList>
            <person name="Faddeeva A."/>
            <person name="Derks M.F."/>
            <person name="Anvar Y."/>
            <person name="Smit S."/>
            <person name="Van Straalen N."/>
            <person name="Roelofs D."/>
        </authorList>
    </citation>
    <scope>NUCLEOTIDE SEQUENCE [LARGE SCALE GENOMIC DNA]</scope>
    <source>
        <strain evidence="3 4">VU population</strain>
        <tissue evidence="3">Whole body</tissue>
    </source>
</reference>
<keyword evidence="4" id="KW-1185">Reference proteome</keyword>
<proteinExistence type="predicted"/>
<evidence type="ECO:0000256" key="2">
    <source>
        <dbReference type="SAM" id="Phobius"/>
    </source>
</evidence>
<gene>
    <name evidence="3" type="ORF">Fcan01_18630</name>
</gene>
<dbReference type="AlphaFoldDB" id="A0A226DME1"/>